<dbReference type="EMBL" id="NHNT01000010">
    <property type="protein sequence ID" value="OUZ38203.1"/>
    <property type="molecule type" value="Genomic_DNA"/>
</dbReference>
<name>A0ABX3ZES5_9BACL</name>
<evidence type="ECO:0000313" key="2">
    <source>
        <dbReference type="EMBL" id="OUZ38203.1"/>
    </source>
</evidence>
<evidence type="ECO:0000259" key="1">
    <source>
        <dbReference type="SMART" id="SM00471"/>
    </source>
</evidence>
<dbReference type="PANTHER" id="PTHR33594:SF1">
    <property type="entry name" value="HD_PDEASE DOMAIN-CONTAINING PROTEIN"/>
    <property type="match status" value="1"/>
</dbReference>
<protein>
    <submittedName>
        <fullName evidence="2">Phosphohydrolase</fullName>
    </submittedName>
</protein>
<dbReference type="SUPFAM" id="SSF109604">
    <property type="entry name" value="HD-domain/PDEase-like"/>
    <property type="match status" value="1"/>
</dbReference>
<organism evidence="2 3">
    <name type="scientific">Solibacillus kalamii</name>
    <dbReference type="NCBI Taxonomy" id="1748298"/>
    <lineage>
        <taxon>Bacteria</taxon>
        <taxon>Bacillati</taxon>
        <taxon>Bacillota</taxon>
        <taxon>Bacilli</taxon>
        <taxon>Bacillales</taxon>
        <taxon>Caryophanaceae</taxon>
        <taxon>Solibacillus</taxon>
    </lineage>
</organism>
<dbReference type="PANTHER" id="PTHR33594">
    <property type="entry name" value="SUPERFAMILY HYDROLASE, PUTATIVE (AFU_ORTHOLOGUE AFUA_1G03035)-RELATED"/>
    <property type="match status" value="1"/>
</dbReference>
<evidence type="ECO:0000313" key="3">
    <source>
        <dbReference type="Proteomes" id="UP000196594"/>
    </source>
</evidence>
<sequence length="210" mass="23998">MSEVIVRCEQLVKEIYETMDASHDFQHIERVYQNAMTILKSEPLASGKIVSLAVLLHDVSDEKYAVDKQQEQRILDELDLTQEEKQHIQTVIAEVSFNGGNEREITTVESKIVRDADRLDAIGAVGIARTFAYGGAKGRKLYDDAEEVRVNMTKEQYRSQSTASVTHFYEKLLLLKDLMVTAKGREMAEERHAFMVQFLEQLKKERDGIS</sequence>
<dbReference type="Gene3D" id="1.10.472.50">
    <property type="entry name" value="HD-domain/PDEase-like"/>
    <property type="match status" value="1"/>
</dbReference>
<comment type="caution">
    <text evidence="2">The sequence shown here is derived from an EMBL/GenBank/DDBJ whole genome shotgun (WGS) entry which is preliminary data.</text>
</comment>
<keyword evidence="3" id="KW-1185">Reference proteome</keyword>
<dbReference type="Gene3D" id="1.20.58.1910">
    <property type="match status" value="1"/>
</dbReference>
<dbReference type="SMART" id="SM00471">
    <property type="entry name" value="HDc"/>
    <property type="match status" value="1"/>
</dbReference>
<gene>
    <name evidence="2" type="ORF">CBM15_14055</name>
</gene>
<dbReference type="CDD" id="cd00077">
    <property type="entry name" value="HDc"/>
    <property type="match status" value="1"/>
</dbReference>
<feature type="domain" description="HD/PDEase" evidence="1">
    <location>
        <begin position="20"/>
        <end position="131"/>
    </location>
</feature>
<dbReference type="RefSeq" id="WP_087618000.1">
    <property type="nucleotide sequence ID" value="NZ_JAFBEY010000015.1"/>
</dbReference>
<reference evidence="2 3" key="1">
    <citation type="journal article" date="2017" name="Int. J. Syst. Evol. Microbiol.">
        <title>Solibacillus kalamii sp. nov., isolated from a high-efficiency particulate arrestance filter system used in the International Space Station.</title>
        <authorList>
            <person name="Checinska Sielaff A."/>
            <person name="Kumar R.M."/>
            <person name="Pal D."/>
            <person name="Mayilraj S."/>
            <person name="Venkateswaran K."/>
        </authorList>
    </citation>
    <scope>NUCLEOTIDE SEQUENCE [LARGE SCALE GENOMIC DNA]</scope>
    <source>
        <strain evidence="2 3">ISSFR-015</strain>
    </source>
</reference>
<accession>A0ABX3ZES5</accession>
<dbReference type="Proteomes" id="UP000196594">
    <property type="component" value="Unassembled WGS sequence"/>
</dbReference>
<dbReference type="InterPro" id="IPR003607">
    <property type="entry name" value="HD/PDEase_dom"/>
</dbReference>
<proteinExistence type="predicted"/>